<evidence type="ECO:0000259" key="1">
    <source>
        <dbReference type="Pfam" id="PF06985"/>
    </source>
</evidence>
<protein>
    <submittedName>
        <fullName evidence="2">HET-domain-containing protein</fullName>
    </submittedName>
</protein>
<dbReference type="InterPro" id="IPR052895">
    <property type="entry name" value="HetReg/Transcr_Mod"/>
</dbReference>
<dbReference type="Proteomes" id="UP000235672">
    <property type="component" value="Unassembled WGS sequence"/>
</dbReference>
<gene>
    <name evidence="2" type="ORF">NA56DRAFT_731038</name>
</gene>
<evidence type="ECO:0000313" key="2">
    <source>
        <dbReference type="EMBL" id="PMD16557.1"/>
    </source>
</evidence>
<dbReference type="InterPro" id="IPR010730">
    <property type="entry name" value="HET"/>
</dbReference>
<dbReference type="AlphaFoldDB" id="A0A2J6PRB3"/>
<name>A0A2J6PRB3_9HELO</name>
<dbReference type="PANTHER" id="PTHR24148:SF73">
    <property type="entry name" value="HET DOMAIN PROTEIN (AFU_ORTHOLOGUE AFUA_8G01020)"/>
    <property type="match status" value="1"/>
</dbReference>
<dbReference type="Pfam" id="PF26639">
    <property type="entry name" value="Het-6_barrel"/>
    <property type="match status" value="1"/>
</dbReference>
<dbReference type="EMBL" id="KZ613505">
    <property type="protein sequence ID" value="PMD16557.1"/>
    <property type="molecule type" value="Genomic_DNA"/>
</dbReference>
<dbReference type="PANTHER" id="PTHR24148">
    <property type="entry name" value="ANKYRIN REPEAT DOMAIN-CONTAINING PROTEIN 39 HOMOLOG-RELATED"/>
    <property type="match status" value="1"/>
</dbReference>
<keyword evidence="3" id="KW-1185">Reference proteome</keyword>
<feature type="domain" description="Heterokaryon incompatibility" evidence="1">
    <location>
        <begin position="68"/>
        <end position="234"/>
    </location>
</feature>
<dbReference type="OrthoDB" id="4850726at2759"/>
<dbReference type="Pfam" id="PF06985">
    <property type="entry name" value="HET"/>
    <property type="match status" value="1"/>
</dbReference>
<organism evidence="2 3">
    <name type="scientific">Hyaloscypha hepaticicola</name>
    <dbReference type="NCBI Taxonomy" id="2082293"/>
    <lineage>
        <taxon>Eukaryota</taxon>
        <taxon>Fungi</taxon>
        <taxon>Dikarya</taxon>
        <taxon>Ascomycota</taxon>
        <taxon>Pezizomycotina</taxon>
        <taxon>Leotiomycetes</taxon>
        <taxon>Helotiales</taxon>
        <taxon>Hyaloscyphaceae</taxon>
        <taxon>Hyaloscypha</taxon>
    </lineage>
</organism>
<sequence length="650" mass="74069">MDRYNYQPLDSAKGEIRLFRLLPGSFSDDIEIDICHARSRFKEEEHNISKSQKLWDTVIHPYQVIPSYEALSYVWGSEAEPSFITVRRSLRCSSRRLSVTQNLAEALRYLRKEDEARVLWVDAICINQQDLAERGVQVGRMGDIYRNATQVDVWLGSESDDSEVAVNLVHSITVDLVRAGPEDRAHWGEHAYTVLPGYETARLFADPDELYPKIVALKRLCRRTWFTRLWIYQEFHLSKAAIAFIGRRTFNLRVLHKVLRFLYSRPGGKYRSLTFLRVRNLLKPLCRRVYSVLNTELRSFLTIQNRFKKFYKDFFICELKAQKVVRLQGSEEEYEGDSLSWTPNLSHKLSRLETSRASGSSKHEIIYEKADESLRLPAKAIGTIAKIWFTTPDAEFTPEILGVFRACAPGSMAEIPYSQGGNKLDAYIYSLAGGWCKEGSQEGRYPSVAVIRKLIQGRDFSGKECMERMELFLSHIRGRAIFSTRDGLIGMCPSTGKVGDKIYATLGVHVPFLLSGVKDMPNRYRLKGACYIHGFSNSEAFLGPIPVPLSGGVWTHQMEYIQGSFEVVFRTGEVMTQSDPGLGLLPEGWKKVYIQNGDQQVHEAECNSDGTMRRLGFQHMSTGELTIYDPRMTSAVLKSRGVILEDIIII</sequence>
<evidence type="ECO:0000313" key="3">
    <source>
        <dbReference type="Proteomes" id="UP000235672"/>
    </source>
</evidence>
<proteinExistence type="predicted"/>
<accession>A0A2J6PRB3</accession>
<reference evidence="2 3" key="1">
    <citation type="submission" date="2016-05" db="EMBL/GenBank/DDBJ databases">
        <title>A degradative enzymes factory behind the ericoid mycorrhizal symbiosis.</title>
        <authorList>
            <consortium name="DOE Joint Genome Institute"/>
            <person name="Martino E."/>
            <person name="Morin E."/>
            <person name="Grelet G."/>
            <person name="Kuo A."/>
            <person name="Kohler A."/>
            <person name="Daghino S."/>
            <person name="Barry K."/>
            <person name="Choi C."/>
            <person name="Cichocki N."/>
            <person name="Clum A."/>
            <person name="Copeland A."/>
            <person name="Hainaut M."/>
            <person name="Haridas S."/>
            <person name="Labutti K."/>
            <person name="Lindquist E."/>
            <person name="Lipzen A."/>
            <person name="Khouja H.-R."/>
            <person name="Murat C."/>
            <person name="Ohm R."/>
            <person name="Olson A."/>
            <person name="Spatafora J."/>
            <person name="Veneault-Fourrey C."/>
            <person name="Henrissat B."/>
            <person name="Grigoriev I."/>
            <person name="Martin F."/>
            <person name="Perotto S."/>
        </authorList>
    </citation>
    <scope>NUCLEOTIDE SEQUENCE [LARGE SCALE GENOMIC DNA]</scope>
    <source>
        <strain evidence="2 3">UAMH 7357</strain>
    </source>
</reference>